<dbReference type="PANTHER" id="PTHR42792">
    <property type="entry name" value="FLAGELLIN"/>
    <property type="match status" value="1"/>
</dbReference>
<keyword evidence="5" id="KW-0975">Bacterial flagellum</keyword>
<keyword evidence="8" id="KW-0969">Cilium</keyword>
<keyword evidence="9" id="KW-1185">Reference proteome</keyword>
<evidence type="ECO:0000259" key="6">
    <source>
        <dbReference type="Pfam" id="PF00669"/>
    </source>
</evidence>
<reference evidence="8 9" key="1">
    <citation type="submission" date="2021-03" db="EMBL/GenBank/DDBJ databases">
        <title>Thiomicrorhabdus sp.nov.,novel sulfur-oxidizing bacteria isolated from coastal sediment.</title>
        <authorList>
            <person name="Liu X."/>
        </authorList>
    </citation>
    <scope>NUCLEOTIDE SEQUENCE [LARGE SCALE GENOMIC DNA]</scope>
    <source>
        <strain evidence="8 9">6S2-11</strain>
    </source>
</reference>
<dbReference type="Pfam" id="PF00669">
    <property type="entry name" value="Flagellin_N"/>
    <property type="match status" value="1"/>
</dbReference>
<organism evidence="8 9">
    <name type="scientific">Thiomicrorhabdus marina</name>
    <dbReference type="NCBI Taxonomy" id="2818442"/>
    <lineage>
        <taxon>Bacteria</taxon>
        <taxon>Pseudomonadati</taxon>
        <taxon>Pseudomonadota</taxon>
        <taxon>Gammaproteobacteria</taxon>
        <taxon>Thiotrichales</taxon>
        <taxon>Piscirickettsiaceae</taxon>
        <taxon>Thiomicrorhabdus</taxon>
    </lineage>
</organism>
<comment type="caution">
    <text evidence="8">The sequence shown here is derived from an EMBL/GenBank/DDBJ whole genome shotgun (WGS) entry which is preliminary data.</text>
</comment>
<name>A0ABS3Q819_9GAMM</name>
<dbReference type="InterPro" id="IPR013384">
    <property type="entry name" value="Flagell_FlgL"/>
</dbReference>
<feature type="domain" description="Flagellin C-terminal" evidence="7">
    <location>
        <begin position="364"/>
        <end position="445"/>
    </location>
</feature>
<keyword evidence="8" id="KW-0966">Cell projection</keyword>
<dbReference type="InterPro" id="IPR046358">
    <property type="entry name" value="Flagellin_C"/>
</dbReference>
<dbReference type="NCBIfam" id="TIGR02550">
    <property type="entry name" value="flagell_flgL"/>
    <property type="match status" value="1"/>
</dbReference>
<sequence length="446" mass="48828">MRISTNQFHSQGLASIQKHQEDILQTQLQLSTGKRVNAPGDDPVALSQINALNRTMDTIDQYAKNGDFAKSQLVQEETAITDVISAVQRARELTIQMMNDTYNEGDRKATAAEIGELIEHVSNLMNYSTSEGEKLFAGSNVNVEQAFVSDQVNPGYVSYIGNENAGDDYDPLANYGSRFVQISFDSDNTLNPNDYGDSSRVRITDNGARVFGIPDPVSTLKSALPFVEEINNDGALEQANLKFYPMTEGQSITVAGLTYTADTSLSAKEVALAFENLADGATTGGAATGTYTGTLTGWQSGALVDNENLVFETTTGAIGEDVADISVTSDDVNPPEHNILNVLYELKRDLENNDTSGMGLLVQDMDASVEQLTQVRAEIGGRQNRIESQYDSGETFKLSLEERRMNLEELDIVQGITDLTQQQNALQMAQQVFTRVNEMSLFNYLR</sequence>
<evidence type="ECO:0000259" key="7">
    <source>
        <dbReference type="Pfam" id="PF00700"/>
    </source>
</evidence>
<dbReference type="PANTHER" id="PTHR42792:SF1">
    <property type="entry name" value="FLAGELLAR HOOK-ASSOCIATED PROTEIN 3"/>
    <property type="match status" value="1"/>
</dbReference>
<evidence type="ECO:0000313" key="8">
    <source>
        <dbReference type="EMBL" id="MBO1928456.1"/>
    </source>
</evidence>
<dbReference type="Pfam" id="PF00700">
    <property type="entry name" value="Flagellin_C"/>
    <property type="match status" value="1"/>
</dbReference>
<evidence type="ECO:0000256" key="1">
    <source>
        <dbReference type="ARBA" id="ARBA00004365"/>
    </source>
</evidence>
<protein>
    <submittedName>
        <fullName evidence="8">Flagellar hook-associated protein FlgL</fullName>
    </submittedName>
</protein>
<evidence type="ECO:0000256" key="5">
    <source>
        <dbReference type="ARBA" id="ARBA00023143"/>
    </source>
</evidence>
<dbReference type="RefSeq" id="WP_208151065.1">
    <property type="nucleotide sequence ID" value="NZ_JAGETV010000045.1"/>
</dbReference>
<dbReference type="InterPro" id="IPR001492">
    <property type="entry name" value="Flagellin"/>
</dbReference>
<keyword evidence="8" id="KW-0282">Flagellum</keyword>
<dbReference type="InterPro" id="IPR001029">
    <property type="entry name" value="Flagellin_N"/>
</dbReference>
<comment type="subcellular location">
    <subcellularLocation>
        <location evidence="1">Bacterial flagellum</location>
    </subcellularLocation>
    <subcellularLocation>
        <location evidence="2">Secreted</location>
    </subcellularLocation>
</comment>
<evidence type="ECO:0000256" key="4">
    <source>
        <dbReference type="ARBA" id="ARBA00022525"/>
    </source>
</evidence>
<keyword evidence="4" id="KW-0964">Secreted</keyword>
<evidence type="ECO:0000256" key="2">
    <source>
        <dbReference type="ARBA" id="ARBA00004613"/>
    </source>
</evidence>
<dbReference type="SUPFAM" id="SSF64518">
    <property type="entry name" value="Phase 1 flagellin"/>
    <property type="match status" value="1"/>
</dbReference>
<evidence type="ECO:0000313" key="9">
    <source>
        <dbReference type="Proteomes" id="UP000664835"/>
    </source>
</evidence>
<comment type="similarity">
    <text evidence="3">Belongs to the bacterial flagellin family.</text>
</comment>
<dbReference type="Proteomes" id="UP000664835">
    <property type="component" value="Unassembled WGS sequence"/>
</dbReference>
<proteinExistence type="inferred from homology"/>
<accession>A0ABS3Q819</accession>
<gene>
    <name evidence="8" type="primary">flgL</name>
    <name evidence="8" type="ORF">J3998_12830</name>
</gene>
<evidence type="ECO:0000256" key="3">
    <source>
        <dbReference type="ARBA" id="ARBA00005709"/>
    </source>
</evidence>
<dbReference type="EMBL" id="JAGETV010000045">
    <property type="protein sequence ID" value="MBO1928456.1"/>
    <property type="molecule type" value="Genomic_DNA"/>
</dbReference>
<dbReference type="Gene3D" id="1.20.1330.10">
    <property type="entry name" value="f41 fragment of flagellin, N-terminal domain"/>
    <property type="match status" value="2"/>
</dbReference>
<feature type="domain" description="Flagellin N-terminal" evidence="6">
    <location>
        <begin position="3"/>
        <end position="140"/>
    </location>
</feature>